<dbReference type="InterPro" id="IPR007449">
    <property type="entry name" value="ZipA_FtsZ-bd_C"/>
</dbReference>
<evidence type="ECO:0000313" key="12">
    <source>
        <dbReference type="Proteomes" id="UP001251524"/>
    </source>
</evidence>
<keyword evidence="2 8" id="KW-0997">Cell inner membrane</keyword>
<dbReference type="PANTHER" id="PTHR38685">
    <property type="entry name" value="CELL DIVISION PROTEIN ZIPA"/>
    <property type="match status" value="1"/>
</dbReference>
<protein>
    <recommendedName>
        <fullName evidence="8 9">Cell division protein ZipA</fullName>
    </recommendedName>
</protein>
<keyword evidence="3 8" id="KW-0132">Cell division</keyword>
<evidence type="ECO:0000256" key="6">
    <source>
        <dbReference type="ARBA" id="ARBA00023136"/>
    </source>
</evidence>
<keyword evidence="1 8" id="KW-1003">Cell membrane</keyword>
<keyword evidence="4 8" id="KW-0812">Transmembrane</keyword>
<evidence type="ECO:0000256" key="1">
    <source>
        <dbReference type="ARBA" id="ARBA00022475"/>
    </source>
</evidence>
<dbReference type="SMART" id="SM00771">
    <property type="entry name" value="ZipA_C"/>
    <property type="match status" value="1"/>
</dbReference>
<evidence type="ECO:0000256" key="9">
    <source>
        <dbReference type="RuleBase" id="RU003612"/>
    </source>
</evidence>
<evidence type="ECO:0000256" key="5">
    <source>
        <dbReference type="ARBA" id="ARBA00022989"/>
    </source>
</evidence>
<keyword evidence="7 8" id="KW-0131">Cell cycle</keyword>
<evidence type="ECO:0000256" key="7">
    <source>
        <dbReference type="ARBA" id="ARBA00023306"/>
    </source>
</evidence>
<keyword evidence="5 8" id="KW-1133">Transmembrane helix</keyword>
<evidence type="ECO:0000256" key="2">
    <source>
        <dbReference type="ARBA" id="ARBA00022519"/>
    </source>
</evidence>
<reference evidence="11 12" key="1">
    <citation type="submission" date="2023-07" db="EMBL/GenBank/DDBJ databases">
        <title>Sorghum-associated microbial communities from plants grown in Nebraska, USA.</title>
        <authorList>
            <person name="Schachtman D."/>
        </authorList>
    </citation>
    <scope>NUCLEOTIDE SEQUENCE [LARGE SCALE GENOMIC DNA]</scope>
    <source>
        <strain evidence="11 12">BE198</strain>
    </source>
</reference>
<feature type="transmembrane region" description="Helical" evidence="8">
    <location>
        <begin position="6"/>
        <end position="26"/>
    </location>
</feature>
<evidence type="ECO:0000256" key="8">
    <source>
        <dbReference type="HAMAP-Rule" id="MF_00509"/>
    </source>
</evidence>
<name>A0ABU1W9Z7_9GAMM</name>
<dbReference type="HAMAP" id="MF_00509">
    <property type="entry name" value="ZipA"/>
    <property type="match status" value="1"/>
</dbReference>
<comment type="caution">
    <text evidence="11">The sequence shown here is derived from an EMBL/GenBank/DDBJ whole genome shotgun (WGS) entry which is preliminary data.</text>
</comment>
<keyword evidence="12" id="KW-1185">Reference proteome</keyword>
<sequence>MSDVTMLRIGILIAGLILIGAIVFFGRPRKPGQGKRVARDGGPDLARHEPTLSEQLQSELGGEGSLGGETTTQAELELFDHTLEGGTNSELGRRATEEFDKIVTLYLAARAGQKLHGPDIVVAAEKAGLVYGHMGVFHRLVENHPERGPVFSVANIMKPGSFDMAQIQALETPAIAFFLTLPAPVNALDAWETMLPTAQRMAELLEGVVLDDSRNALDRQRIGQIRDELRAYDRQREAPPLTKPARW</sequence>
<dbReference type="EMBL" id="JAVDVY010000001">
    <property type="protein sequence ID" value="MDR7134442.1"/>
    <property type="molecule type" value="Genomic_DNA"/>
</dbReference>
<evidence type="ECO:0000259" key="10">
    <source>
        <dbReference type="SMART" id="SM00771"/>
    </source>
</evidence>
<feature type="domain" description="ZipA C-terminal FtsZ-binding" evidence="10">
    <location>
        <begin position="99"/>
        <end position="229"/>
    </location>
</feature>
<comment type="subunit">
    <text evidence="8">Interacts with FtsZ via their C-terminal domains.</text>
</comment>
<dbReference type="NCBIfam" id="TIGR02205">
    <property type="entry name" value="septum_zipA"/>
    <property type="match status" value="1"/>
</dbReference>
<dbReference type="InterPro" id="IPR036765">
    <property type="entry name" value="ZipA_FtsZ-bd_C_sf"/>
</dbReference>
<dbReference type="Gene3D" id="3.30.1400.10">
    <property type="entry name" value="ZipA, C-terminal FtsZ-binding domain"/>
    <property type="match status" value="1"/>
</dbReference>
<dbReference type="SUPFAM" id="SSF64383">
    <property type="entry name" value="Cell-division protein ZipA, C-terminal domain"/>
    <property type="match status" value="1"/>
</dbReference>
<organism evidence="11 12">
    <name type="scientific">Lysobacter niastensis</name>
    <dbReference type="NCBI Taxonomy" id="380629"/>
    <lineage>
        <taxon>Bacteria</taxon>
        <taxon>Pseudomonadati</taxon>
        <taxon>Pseudomonadota</taxon>
        <taxon>Gammaproteobacteria</taxon>
        <taxon>Lysobacterales</taxon>
        <taxon>Lysobacteraceae</taxon>
        <taxon>Lysobacter</taxon>
    </lineage>
</organism>
<dbReference type="Proteomes" id="UP001251524">
    <property type="component" value="Unassembled WGS sequence"/>
</dbReference>
<evidence type="ECO:0000256" key="3">
    <source>
        <dbReference type="ARBA" id="ARBA00022618"/>
    </source>
</evidence>
<comment type="similarity">
    <text evidence="8 9">Belongs to the ZipA family.</text>
</comment>
<comment type="subcellular location">
    <subcellularLocation>
        <location evidence="8">Cell inner membrane</location>
        <topology evidence="8">Single-pass type I membrane protein</topology>
    </subcellularLocation>
    <text evidence="8">Localizes to the Z ring in an FtsZ-dependent manner.</text>
</comment>
<dbReference type="RefSeq" id="WP_310060665.1">
    <property type="nucleotide sequence ID" value="NZ_JAVDVY010000001.1"/>
</dbReference>
<evidence type="ECO:0000313" key="11">
    <source>
        <dbReference type="EMBL" id="MDR7134442.1"/>
    </source>
</evidence>
<dbReference type="Pfam" id="PF04354">
    <property type="entry name" value="ZipA_C"/>
    <property type="match status" value="1"/>
</dbReference>
<comment type="function">
    <text evidence="8 9">Essential cell division protein that stabilizes the FtsZ protofilaments by cross-linking them and that serves as a cytoplasmic membrane anchor for the Z ring. Also required for the recruitment to the septal ring of downstream cell division proteins.</text>
</comment>
<proteinExistence type="inferred from homology"/>
<accession>A0ABU1W9Z7</accession>
<gene>
    <name evidence="8" type="primary">zipA</name>
    <name evidence="11" type="ORF">J2X06_001626</name>
</gene>
<dbReference type="GO" id="GO:0051301">
    <property type="term" value="P:cell division"/>
    <property type="evidence" value="ECO:0007669"/>
    <property type="project" value="UniProtKB-KW"/>
</dbReference>
<dbReference type="InterPro" id="IPR011919">
    <property type="entry name" value="Cell_div_ZipA"/>
</dbReference>
<dbReference type="PANTHER" id="PTHR38685:SF1">
    <property type="entry name" value="CELL DIVISION PROTEIN ZIPA"/>
    <property type="match status" value="1"/>
</dbReference>
<evidence type="ECO:0000256" key="4">
    <source>
        <dbReference type="ARBA" id="ARBA00022692"/>
    </source>
</evidence>
<keyword evidence="6 8" id="KW-0472">Membrane</keyword>